<name>A0ABP8HPP8_9BURK</name>
<dbReference type="PANTHER" id="PTHR34982">
    <property type="entry name" value="YOP PROTEINS TRANSLOCATION PROTEIN L"/>
    <property type="match status" value="1"/>
</dbReference>
<keyword evidence="6" id="KW-0963">Cytoplasm</keyword>
<evidence type="ECO:0000256" key="1">
    <source>
        <dbReference type="ARBA" id="ARBA00003041"/>
    </source>
</evidence>
<feature type="compositionally biased region" description="Pro residues" evidence="10">
    <location>
        <begin position="55"/>
        <end position="66"/>
    </location>
</feature>
<organism evidence="12 13">
    <name type="scientific">Pigmentiphaga soli</name>
    <dbReference type="NCBI Taxonomy" id="1007095"/>
    <lineage>
        <taxon>Bacteria</taxon>
        <taxon>Pseudomonadati</taxon>
        <taxon>Pseudomonadota</taxon>
        <taxon>Betaproteobacteria</taxon>
        <taxon>Burkholderiales</taxon>
        <taxon>Alcaligenaceae</taxon>
        <taxon>Pigmentiphaga</taxon>
    </lineage>
</organism>
<protein>
    <recommendedName>
        <fullName evidence="4">Flagellar assembly protein FliH</fullName>
    </recommendedName>
</protein>
<dbReference type="PRINTS" id="PR01003">
    <property type="entry name" value="FLGFLIH"/>
</dbReference>
<evidence type="ECO:0000256" key="8">
    <source>
        <dbReference type="ARBA" id="ARBA00022927"/>
    </source>
</evidence>
<comment type="caution">
    <text evidence="12">The sequence shown here is derived from an EMBL/GenBank/DDBJ whole genome shotgun (WGS) entry which is preliminary data.</text>
</comment>
<evidence type="ECO:0000256" key="5">
    <source>
        <dbReference type="ARBA" id="ARBA00022448"/>
    </source>
</evidence>
<evidence type="ECO:0000256" key="2">
    <source>
        <dbReference type="ARBA" id="ARBA00004496"/>
    </source>
</evidence>
<evidence type="ECO:0000256" key="7">
    <source>
        <dbReference type="ARBA" id="ARBA00022795"/>
    </source>
</evidence>
<sequence>MSDSPRRIVPADQARHLPTWTLPPFAEGHAPGARRRPLTEAEHKEAELQAAPPAEEVPPAPPPPAVDPREVERIKGAAFDEGYAAGYDQGSAAARKEAGRLRALADASASVFDDFENRLAPRLLDLAIAIARQVVRRELGCDRTAVLAAVRDGFAQLTGGETGRRLALNPADVQLVTAHLGDELALGQWRIVEDERIEPGGCRIATRQSEIDATLATRWQRTLAALGAGDQAEDGATASATVGGGTAASAAAGHADTPHPANGTAPRGTEPCHG</sequence>
<feature type="region of interest" description="Disordered" evidence="10">
    <location>
        <begin position="1"/>
        <end position="68"/>
    </location>
</feature>
<comment type="subcellular location">
    <subcellularLocation>
        <location evidence="2">Cytoplasm</location>
    </subcellularLocation>
</comment>
<keyword evidence="7" id="KW-1005">Bacterial flagellum biogenesis</keyword>
<keyword evidence="5" id="KW-0813">Transport</keyword>
<dbReference type="InterPro" id="IPR000563">
    <property type="entry name" value="Flag_FliH"/>
</dbReference>
<keyword evidence="8" id="KW-0653">Protein transport</keyword>
<reference evidence="13" key="1">
    <citation type="journal article" date="2019" name="Int. J. Syst. Evol. Microbiol.">
        <title>The Global Catalogue of Microorganisms (GCM) 10K type strain sequencing project: providing services to taxonomists for standard genome sequencing and annotation.</title>
        <authorList>
            <consortium name="The Broad Institute Genomics Platform"/>
            <consortium name="The Broad Institute Genome Sequencing Center for Infectious Disease"/>
            <person name="Wu L."/>
            <person name="Ma J."/>
        </authorList>
    </citation>
    <scope>NUCLEOTIDE SEQUENCE [LARGE SCALE GENOMIC DNA]</scope>
    <source>
        <strain evidence="13">JCM 17666</strain>
    </source>
</reference>
<dbReference type="RefSeq" id="WP_345252115.1">
    <property type="nucleotide sequence ID" value="NZ_BAABFO010000033.1"/>
</dbReference>
<evidence type="ECO:0000259" key="11">
    <source>
        <dbReference type="Pfam" id="PF02108"/>
    </source>
</evidence>
<dbReference type="EMBL" id="BAABFO010000033">
    <property type="protein sequence ID" value="GAA4342346.1"/>
    <property type="molecule type" value="Genomic_DNA"/>
</dbReference>
<dbReference type="InterPro" id="IPR051472">
    <property type="entry name" value="T3SS_Stator/FliH"/>
</dbReference>
<dbReference type="Pfam" id="PF02108">
    <property type="entry name" value="FliH"/>
    <property type="match status" value="1"/>
</dbReference>
<dbReference type="Proteomes" id="UP001501671">
    <property type="component" value="Unassembled WGS sequence"/>
</dbReference>
<dbReference type="PANTHER" id="PTHR34982:SF1">
    <property type="entry name" value="FLAGELLAR ASSEMBLY PROTEIN FLIH"/>
    <property type="match status" value="1"/>
</dbReference>
<evidence type="ECO:0000256" key="6">
    <source>
        <dbReference type="ARBA" id="ARBA00022490"/>
    </source>
</evidence>
<evidence type="ECO:0000256" key="9">
    <source>
        <dbReference type="ARBA" id="ARBA00023225"/>
    </source>
</evidence>
<comment type="function">
    <text evidence="1">Needed for flagellar regrowth and assembly.</text>
</comment>
<comment type="similarity">
    <text evidence="3">Belongs to the FliH family.</text>
</comment>
<accession>A0ABP8HPP8</accession>
<evidence type="ECO:0000256" key="4">
    <source>
        <dbReference type="ARBA" id="ARBA00016507"/>
    </source>
</evidence>
<gene>
    <name evidence="12" type="ORF">GCM10023144_44290</name>
</gene>
<dbReference type="InterPro" id="IPR018035">
    <property type="entry name" value="Flagellar_FliH/T3SS_HrpE"/>
</dbReference>
<evidence type="ECO:0000313" key="12">
    <source>
        <dbReference type="EMBL" id="GAA4342346.1"/>
    </source>
</evidence>
<feature type="domain" description="Flagellar assembly protein FliH/Type III secretion system HrpE" evidence="11">
    <location>
        <begin position="96"/>
        <end position="221"/>
    </location>
</feature>
<keyword evidence="13" id="KW-1185">Reference proteome</keyword>
<feature type="region of interest" description="Disordered" evidence="10">
    <location>
        <begin position="230"/>
        <end position="274"/>
    </location>
</feature>
<feature type="compositionally biased region" description="Basic and acidic residues" evidence="10">
    <location>
        <begin position="37"/>
        <end position="47"/>
    </location>
</feature>
<evidence type="ECO:0000256" key="10">
    <source>
        <dbReference type="SAM" id="MobiDB-lite"/>
    </source>
</evidence>
<keyword evidence="9" id="KW-1006">Bacterial flagellum protein export</keyword>
<evidence type="ECO:0000256" key="3">
    <source>
        <dbReference type="ARBA" id="ARBA00006602"/>
    </source>
</evidence>
<evidence type="ECO:0000313" key="13">
    <source>
        <dbReference type="Proteomes" id="UP001501671"/>
    </source>
</evidence>
<proteinExistence type="inferred from homology"/>
<feature type="compositionally biased region" description="Low complexity" evidence="10">
    <location>
        <begin position="235"/>
        <end position="255"/>
    </location>
</feature>